<proteinExistence type="predicted"/>
<organism evidence="1 2">
    <name type="scientific">Mycoplasma mycoides subsp. capri</name>
    <dbReference type="NCBI Taxonomy" id="40477"/>
    <lineage>
        <taxon>Bacteria</taxon>
        <taxon>Bacillati</taxon>
        <taxon>Mycoplasmatota</taxon>
        <taxon>Mollicutes</taxon>
        <taxon>Mycoplasmataceae</taxon>
        <taxon>Mycoplasma</taxon>
    </lineage>
</organism>
<gene>
    <name evidence="1" type="ORF">MMC68T_00766</name>
</gene>
<dbReference type="EMBL" id="LS483515">
    <property type="protein sequence ID" value="SRX72028.1"/>
    <property type="molecule type" value="Genomic_DNA"/>
</dbReference>
<evidence type="ECO:0000313" key="1">
    <source>
        <dbReference type="EMBL" id="SRX72028.1"/>
    </source>
</evidence>
<dbReference type="AlphaFoldDB" id="A0AB38GER9"/>
<dbReference type="Proteomes" id="UP000290347">
    <property type="component" value="Chromosome"/>
</dbReference>
<accession>A0AB38GER9</accession>
<reference evidence="1 2" key="1">
    <citation type="submission" date="2018-05" db="EMBL/GenBank/DDBJ databases">
        <authorList>
            <person name="Falquet L."/>
            <person name="Falquet L."/>
        </authorList>
    </citation>
    <scope>NUCLEOTIDE SEQUENCE [LARGE SCALE GENOMIC DNA]</scope>
    <source>
        <strain evidence="1 2">GM12</strain>
    </source>
</reference>
<evidence type="ECO:0000313" key="2">
    <source>
        <dbReference type="Proteomes" id="UP000290347"/>
    </source>
</evidence>
<sequence length="225" mass="26029">MALIEERKKERITSGSYERVLGNKKLGSLISMVHSTSISNGNELEKIILNKCKKVVKDAKELNSILQKEFDDSWDVIIVPKKVIKNSSIKNSMEPDFLIIQKSSETLNIIELKDGWVFDTKKVAGEYQQLINFQNEISKSISFITKIWICSFNNDSKEEIFLGLKSKVPIKHIMTGEEFCDLLNISKQEIQKERQRDSEKNLNFFVTELLKIDDVRNRIIEELSK</sequence>
<name>A0AB38GER9_MYCMC</name>
<protein>
    <submittedName>
        <fullName evidence="1">Uncharacterized protein</fullName>
    </submittedName>
</protein>
<dbReference type="RefSeq" id="WP_023905979.1">
    <property type="nucleotide sequence ID" value="NZ_CP012387.1"/>
</dbReference>